<dbReference type="Gene3D" id="3.30.2310.20">
    <property type="entry name" value="RelE-like"/>
    <property type="match status" value="1"/>
</dbReference>
<dbReference type="PANTHER" id="PTHR40266">
    <property type="entry name" value="TOXIN HIGB-1"/>
    <property type="match status" value="1"/>
</dbReference>
<accession>A0A6I4TVJ6</accession>
<protein>
    <submittedName>
        <fullName evidence="1">Type II toxin-antitoxin system RelE/ParE family toxin</fullName>
    </submittedName>
</protein>
<gene>
    <name evidence="1" type="ORF">GRI97_09690</name>
</gene>
<comment type="caution">
    <text evidence="1">The sequence shown here is derived from an EMBL/GenBank/DDBJ whole genome shotgun (WGS) entry which is preliminary data.</text>
</comment>
<evidence type="ECO:0000313" key="2">
    <source>
        <dbReference type="Proteomes" id="UP000469430"/>
    </source>
</evidence>
<dbReference type="OrthoDB" id="9801102at2"/>
<dbReference type="PANTHER" id="PTHR40266:SF2">
    <property type="entry name" value="TOXIN HIGB-1"/>
    <property type="match status" value="1"/>
</dbReference>
<name>A0A6I4TVJ6_9SPHN</name>
<reference evidence="1 2" key="1">
    <citation type="submission" date="2019-12" db="EMBL/GenBank/DDBJ databases">
        <title>Genomic-based taxomic classification of the family Erythrobacteraceae.</title>
        <authorList>
            <person name="Xu L."/>
        </authorList>
    </citation>
    <scope>NUCLEOTIDE SEQUENCE [LARGE SCALE GENOMIC DNA]</scope>
    <source>
        <strain evidence="1 2">S36</strain>
    </source>
</reference>
<dbReference type="Pfam" id="PF05015">
    <property type="entry name" value="HigB-like_toxin"/>
    <property type="match status" value="1"/>
</dbReference>
<organism evidence="1 2">
    <name type="scientific">Croceibacterium xixiisoli</name>
    <dbReference type="NCBI Taxonomy" id="1476466"/>
    <lineage>
        <taxon>Bacteria</taxon>
        <taxon>Pseudomonadati</taxon>
        <taxon>Pseudomonadota</taxon>
        <taxon>Alphaproteobacteria</taxon>
        <taxon>Sphingomonadales</taxon>
        <taxon>Erythrobacteraceae</taxon>
        <taxon>Croceibacterium</taxon>
    </lineage>
</organism>
<proteinExistence type="predicted"/>
<dbReference type="EMBL" id="WTYJ01000002">
    <property type="protein sequence ID" value="MXO99260.1"/>
    <property type="molecule type" value="Genomic_DNA"/>
</dbReference>
<keyword evidence="2" id="KW-1185">Reference proteome</keyword>
<dbReference type="InterPro" id="IPR007711">
    <property type="entry name" value="HigB-1"/>
</dbReference>
<evidence type="ECO:0000313" key="1">
    <source>
        <dbReference type="EMBL" id="MXO99260.1"/>
    </source>
</evidence>
<dbReference type="InterPro" id="IPR035093">
    <property type="entry name" value="RelE/ParE_toxin_dom_sf"/>
</dbReference>
<dbReference type="SUPFAM" id="SSF143011">
    <property type="entry name" value="RelE-like"/>
    <property type="match status" value="1"/>
</dbReference>
<dbReference type="RefSeq" id="WP_161391724.1">
    <property type="nucleotide sequence ID" value="NZ_JBHSCP010000001.1"/>
</dbReference>
<dbReference type="AlphaFoldDB" id="A0A6I4TVJ6"/>
<sequence>MIASFADKDTMMIWEGRRSRRLPADIQQCALARLSILNRVKELLELTAPPSNRLHALTGDRQGQHSISINMQWRVCFTWKDGNAYDVEITDYH</sequence>
<dbReference type="Proteomes" id="UP000469430">
    <property type="component" value="Unassembled WGS sequence"/>
</dbReference>